<name>A0A1G2HWR4_9BACT</name>
<dbReference type="InterPro" id="IPR005790">
    <property type="entry name" value="DNA_polIII_delta"/>
</dbReference>
<reference evidence="11 12" key="1">
    <citation type="journal article" date="2016" name="Nat. Commun.">
        <title>Thousands of microbial genomes shed light on interconnected biogeochemical processes in an aquifer system.</title>
        <authorList>
            <person name="Anantharaman K."/>
            <person name="Brown C.T."/>
            <person name="Hug L.A."/>
            <person name="Sharon I."/>
            <person name="Castelle C.J."/>
            <person name="Probst A.J."/>
            <person name="Thomas B.C."/>
            <person name="Singh A."/>
            <person name="Wilkins M.J."/>
            <person name="Karaoz U."/>
            <person name="Brodie E.L."/>
            <person name="Williams K.H."/>
            <person name="Hubbard S.S."/>
            <person name="Banfield J.F."/>
        </authorList>
    </citation>
    <scope>NUCLEOTIDE SEQUENCE [LARGE SCALE GENOMIC DNA]</scope>
</reference>
<dbReference type="GO" id="GO:0003887">
    <property type="term" value="F:DNA-directed DNA polymerase activity"/>
    <property type="evidence" value="ECO:0007669"/>
    <property type="project" value="UniProtKB-KW"/>
</dbReference>
<keyword evidence="3" id="KW-0808">Transferase</keyword>
<dbReference type="InterPro" id="IPR027417">
    <property type="entry name" value="P-loop_NTPase"/>
</dbReference>
<comment type="caution">
    <text evidence="11">The sequence shown here is derived from an EMBL/GenBank/DDBJ whole genome shotgun (WGS) entry which is preliminary data.</text>
</comment>
<protein>
    <recommendedName>
        <fullName evidence="2">DNA polymerase III subunit delta</fullName>
        <ecNumber evidence="1">2.7.7.7</ecNumber>
    </recommendedName>
</protein>
<proteinExistence type="inferred from homology"/>
<gene>
    <name evidence="11" type="ORF">A3D34_02045</name>
</gene>
<keyword evidence="4" id="KW-0548">Nucleotidyltransferase</keyword>
<dbReference type="GO" id="GO:0003677">
    <property type="term" value="F:DNA binding"/>
    <property type="evidence" value="ECO:0007669"/>
    <property type="project" value="InterPro"/>
</dbReference>
<dbReference type="PANTHER" id="PTHR34388">
    <property type="entry name" value="DNA POLYMERASE III SUBUNIT DELTA"/>
    <property type="match status" value="1"/>
</dbReference>
<dbReference type="EC" id="2.7.7.7" evidence="1"/>
<feature type="domain" description="DNA polymerase III delta subunit-like C-terminal" evidence="10">
    <location>
        <begin position="213"/>
        <end position="332"/>
    </location>
</feature>
<evidence type="ECO:0000256" key="8">
    <source>
        <dbReference type="ARBA" id="ARBA00049244"/>
    </source>
</evidence>
<accession>A0A1G2HWR4</accession>
<dbReference type="SUPFAM" id="SSF48019">
    <property type="entry name" value="post-AAA+ oligomerization domain-like"/>
    <property type="match status" value="1"/>
</dbReference>
<evidence type="ECO:0000256" key="5">
    <source>
        <dbReference type="ARBA" id="ARBA00022705"/>
    </source>
</evidence>
<evidence type="ECO:0000256" key="4">
    <source>
        <dbReference type="ARBA" id="ARBA00022695"/>
    </source>
</evidence>
<evidence type="ECO:0000313" key="12">
    <source>
        <dbReference type="Proteomes" id="UP000179183"/>
    </source>
</evidence>
<evidence type="ECO:0000256" key="6">
    <source>
        <dbReference type="ARBA" id="ARBA00022932"/>
    </source>
</evidence>
<evidence type="ECO:0000256" key="3">
    <source>
        <dbReference type="ARBA" id="ARBA00022679"/>
    </source>
</evidence>
<dbReference type="Pfam" id="PF06144">
    <property type="entry name" value="DNA_pol3_delta"/>
    <property type="match status" value="1"/>
</dbReference>
<dbReference type="AlphaFoldDB" id="A0A1G2HWR4"/>
<dbReference type="NCBIfam" id="TIGR01128">
    <property type="entry name" value="holA"/>
    <property type="match status" value="1"/>
</dbReference>
<dbReference type="Gene3D" id="1.20.272.10">
    <property type="match status" value="1"/>
</dbReference>
<dbReference type="InterPro" id="IPR010372">
    <property type="entry name" value="DNA_pol3_delta_N"/>
</dbReference>
<dbReference type="Proteomes" id="UP000179183">
    <property type="component" value="Unassembled WGS sequence"/>
</dbReference>
<dbReference type="PANTHER" id="PTHR34388:SF1">
    <property type="entry name" value="DNA POLYMERASE III SUBUNIT DELTA"/>
    <property type="match status" value="1"/>
</dbReference>
<evidence type="ECO:0000256" key="7">
    <source>
        <dbReference type="ARBA" id="ARBA00034754"/>
    </source>
</evidence>
<dbReference type="EMBL" id="MHOQ01000017">
    <property type="protein sequence ID" value="OGZ66923.1"/>
    <property type="molecule type" value="Genomic_DNA"/>
</dbReference>
<dbReference type="Gene3D" id="3.40.50.300">
    <property type="entry name" value="P-loop containing nucleotide triphosphate hydrolases"/>
    <property type="match status" value="1"/>
</dbReference>
<evidence type="ECO:0000256" key="1">
    <source>
        <dbReference type="ARBA" id="ARBA00012417"/>
    </source>
</evidence>
<evidence type="ECO:0000256" key="2">
    <source>
        <dbReference type="ARBA" id="ARBA00017703"/>
    </source>
</evidence>
<comment type="similarity">
    <text evidence="7">Belongs to the DNA polymerase HolA subunit family.</text>
</comment>
<keyword evidence="5" id="KW-0235">DNA replication</keyword>
<organism evidence="11 12">
    <name type="scientific">Candidatus Staskawiczbacteria bacterium RIFCSPHIGHO2_02_FULL_33_16</name>
    <dbReference type="NCBI Taxonomy" id="1802204"/>
    <lineage>
        <taxon>Bacteria</taxon>
        <taxon>Candidatus Staskawicziibacteriota</taxon>
    </lineage>
</organism>
<dbReference type="InterPro" id="IPR048466">
    <property type="entry name" value="DNA_pol3_delta-like_C"/>
</dbReference>
<dbReference type="GO" id="GO:0006261">
    <property type="term" value="P:DNA-templated DNA replication"/>
    <property type="evidence" value="ECO:0007669"/>
    <property type="project" value="TreeGrafter"/>
</dbReference>
<dbReference type="InterPro" id="IPR008921">
    <property type="entry name" value="DNA_pol3_clamp-load_cplx_C"/>
</dbReference>
<comment type="catalytic activity">
    <reaction evidence="8">
        <text>DNA(n) + a 2'-deoxyribonucleoside 5'-triphosphate = DNA(n+1) + diphosphate</text>
        <dbReference type="Rhea" id="RHEA:22508"/>
        <dbReference type="Rhea" id="RHEA-COMP:17339"/>
        <dbReference type="Rhea" id="RHEA-COMP:17340"/>
        <dbReference type="ChEBI" id="CHEBI:33019"/>
        <dbReference type="ChEBI" id="CHEBI:61560"/>
        <dbReference type="ChEBI" id="CHEBI:173112"/>
        <dbReference type="EC" id="2.7.7.7"/>
    </reaction>
</comment>
<dbReference type="Pfam" id="PF21694">
    <property type="entry name" value="DNA_pol3_delta_C"/>
    <property type="match status" value="1"/>
</dbReference>
<dbReference type="Gene3D" id="1.10.8.60">
    <property type="match status" value="1"/>
</dbReference>
<evidence type="ECO:0000259" key="9">
    <source>
        <dbReference type="Pfam" id="PF06144"/>
    </source>
</evidence>
<sequence>MIIFLYGEDSYRSKEKLDEIVDHYKKIRKSGLNLVYMDANQADFLEFHGNFTISSMFGETKLIILKNVFSNKKFQENFLGEIKKLQALKDIIVVYESETVDQRLKIFKVLIKECKSQEFGLLDNKNVKLWAVKEFEKYKTKIHPVKSVSQSETVSRDARQFNRVNVDALDLLLSYVGNDLWRLSGEIKKLSNFKNGLVVKKEDVVLLTKPKIETDIFKTIDSLAQKNKPQALSLLHKHIDGGDNPLYLFSMIAYQFKNLLVVKELSEQGLMYASIVKKSGLHPFVVKKNYFTCNQFSFEELKKIYKKIYQTDLDIKTGKIEMETALDLLVSEI</sequence>
<dbReference type="SUPFAM" id="SSF52540">
    <property type="entry name" value="P-loop containing nucleoside triphosphate hydrolases"/>
    <property type="match status" value="1"/>
</dbReference>
<dbReference type="GO" id="GO:0009360">
    <property type="term" value="C:DNA polymerase III complex"/>
    <property type="evidence" value="ECO:0007669"/>
    <property type="project" value="InterPro"/>
</dbReference>
<evidence type="ECO:0000259" key="10">
    <source>
        <dbReference type="Pfam" id="PF21694"/>
    </source>
</evidence>
<feature type="domain" description="DNA polymerase III delta N-terminal" evidence="9">
    <location>
        <begin position="4"/>
        <end position="113"/>
    </location>
</feature>
<evidence type="ECO:0000313" key="11">
    <source>
        <dbReference type="EMBL" id="OGZ66923.1"/>
    </source>
</evidence>
<keyword evidence="6" id="KW-0239">DNA-directed DNA polymerase</keyword>